<organism evidence="2 3">
    <name type="scientific">Coprococcus comes</name>
    <dbReference type="NCBI Taxonomy" id="410072"/>
    <lineage>
        <taxon>Bacteria</taxon>
        <taxon>Bacillati</taxon>
        <taxon>Bacillota</taxon>
        <taxon>Clostridia</taxon>
        <taxon>Lachnospirales</taxon>
        <taxon>Lachnospiraceae</taxon>
        <taxon>Coprococcus</taxon>
    </lineage>
</organism>
<accession>A0A3R6D742</accession>
<feature type="transmembrane region" description="Helical" evidence="1">
    <location>
        <begin position="204"/>
        <end position="220"/>
    </location>
</feature>
<sequence length="387" mass="44733">MSGRIRKIRKLPKINNFLYLGIFIFILKVYGSASSILPFYNDIIDTCLSLLGSCCMVIHCIQKRFYNTRTFLIYVFVACLSVYSIVVIGNYNIFITVITCFAIRGEKTADVIEFLFRYELLFFSMHLIYALFRMLLIGDDYMQVISGVARYNMGLGHPNRFSIFVFNLLLMWIWLNFSTIRLKNIVIIFLISLLNYEITKTRTNEIAIMILLVILLLYKVNSFKMSSCLKNLAMLIVPALEVCSVAMVILYSYSNSLILDMLDKILSARIRLGAYGYNNYGITFLGQHVLTDEIQYDTTYRLSYFTFDNIYTDIAIQQGLIWVVIVSILFFLLARKKNDASNFAIIAWGIYGITEVHGLNVYMLFVVLLVNELFQNKKPNLLKGMKE</sequence>
<feature type="transmembrane region" description="Helical" evidence="1">
    <location>
        <begin position="71"/>
        <end position="103"/>
    </location>
</feature>
<keyword evidence="1" id="KW-1133">Transmembrane helix</keyword>
<evidence type="ECO:0008006" key="4">
    <source>
        <dbReference type="Google" id="ProtNLM"/>
    </source>
</evidence>
<reference evidence="2 3" key="1">
    <citation type="submission" date="2018-08" db="EMBL/GenBank/DDBJ databases">
        <title>A genome reference for cultivated species of the human gut microbiota.</title>
        <authorList>
            <person name="Zou Y."/>
            <person name="Xue W."/>
            <person name="Luo G."/>
        </authorList>
    </citation>
    <scope>NUCLEOTIDE SEQUENCE [LARGE SCALE GENOMIC DNA]</scope>
    <source>
        <strain evidence="2 3">AM23-3</strain>
    </source>
</reference>
<name>A0A3R6D742_9FIRM</name>
<proteinExistence type="predicted"/>
<feature type="transmembrane region" description="Helical" evidence="1">
    <location>
        <begin position="182"/>
        <end position="198"/>
    </location>
</feature>
<gene>
    <name evidence="2" type="ORF">DW656_12735</name>
</gene>
<dbReference type="RefSeq" id="WP_118199414.1">
    <property type="nucleotide sequence ID" value="NZ_QRHO01000020.1"/>
</dbReference>
<comment type="caution">
    <text evidence="2">The sequence shown here is derived from an EMBL/GenBank/DDBJ whole genome shotgun (WGS) entry which is preliminary data.</text>
</comment>
<dbReference type="Proteomes" id="UP000284579">
    <property type="component" value="Unassembled WGS sequence"/>
</dbReference>
<evidence type="ECO:0000313" key="3">
    <source>
        <dbReference type="Proteomes" id="UP000284579"/>
    </source>
</evidence>
<feature type="transmembrane region" description="Helical" evidence="1">
    <location>
        <begin position="157"/>
        <end position="175"/>
    </location>
</feature>
<feature type="transmembrane region" description="Helical" evidence="1">
    <location>
        <begin position="16"/>
        <end position="40"/>
    </location>
</feature>
<feature type="transmembrane region" description="Helical" evidence="1">
    <location>
        <begin position="115"/>
        <end position="137"/>
    </location>
</feature>
<feature type="transmembrane region" description="Helical" evidence="1">
    <location>
        <begin position="232"/>
        <end position="253"/>
    </location>
</feature>
<keyword evidence="1" id="KW-0472">Membrane</keyword>
<dbReference type="EMBL" id="QRHO01000020">
    <property type="protein sequence ID" value="RHF81781.1"/>
    <property type="molecule type" value="Genomic_DNA"/>
</dbReference>
<feature type="transmembrane region" description="Helical" evidence="1">
    <location>
        <begin position="314"/>
        <end position="333"/>
    </location>
</feature>
<feature type="transmembrane region" description="Helical" evidence="1">
    <location>
        <begin position="345"/>
        <end position="370"/>
    </location>
</feature>
<dbReference type="AlphaFoldDB" id="A0A3R6D742"/>
<keyword evidence="1" id="KW-0812">Transmembrane</keyword>
<evidence type="ECO:0000313" key="2">
    <source>
        <dbReference type="EMBL" id="RHF81781.1"/>
    </source>
</evidence>
<protein>
    <recommendedName>
        <fullName evidence="4">Lipid A core-O-antigen ligase and related enzymes</fullName>
    </recommendedName>
</protein>
<evidence type="ECO:0000256" key="1">
    <source>
        <dbReference type="SAM" id="Phobius"/>
    </source>
</evidence>